<dbReference type="AlphaFoldDB" id="A0A814XZ41"/>
<dbReference type="Proteomes" id="UP000663829">
    <property type="component" value="Unassembled WGS sequence"/>
</dbReference>
<accession>A0A814XZ41</accession>
<dbReference type="Proteomes" id="UP000681722">
    <property type="component" value="Unassembled WGS sequence"/>
</dbReference>
<proteinExistence type="predicted"/>
<evidence type="ECO:0000313" key="2">
    <source>
        <dbReference type="EMBL" id="CAF3986207.1"/>
    </source>
</evidence>
<name>A0A814XZ41_9BILA</name>
<sequence>TSVTPIEKTGMSNFVSFCDGRQDLKNGTRHCLSVDRTFQDQLCYHRNNCADRMPFLCFTYPVVSVELNNLLKNTTKDKLDRQLLIEVQVNEHHHDDFNKVSTPHFNLSNNSYIMTQQNEAIVRP</sequence>
<keyword evidence="3" id="KW-1185">Reference proteome</keyword>
<comment type="caution">
    <text evidence="1">The sequence shown here is derived from an EMBL/GenBank/DDBJ whole genome shotgun (WGS) entry which is preliminary data.</text>
</comment>
<gene>
    <name evidence="1" type="ORF">GPM918_LOCUS24779</name>
    <name evidence="2" type="ORF">SRO942_LOCUS24785</name>
</gene>
<evidence type="ECO:0000313" key="1">
    <source>
        <dbReference type="EMBL" id="CAF1222875.1"/>
    </source>
</evidence>
<reference evidence="1" key="1">
    <citation type="submission" date="2021-02" db="EMBL/GenBank/DDBJ databases">
        <authorList>
            <person name="Nowell W R."/>
        </authorList>
    </citation>
    <scope>NUCLEOTIDE SEQUENCE</scope>
</reference>
<evidence type="ECO:0000313" key="3">
    <source>
        <dbReference type="Proteomes" id="UP000663829"/>
    </source>
</evidence>
<feature type="non-terminal residue" evidence="1">
    <location>
        <position position="1"/>
    </location>
</feature>
<organism evidence="1 3">
    <name type="scientific">Didymodactylos carnosus</name>
    <dbReference type="NCBI Taxonomy" id="1234261"/>
    <lineage>
        <taxon>Eukaryota</taxon>
        <taxon>Metazoa</taxon>
        <taxon>Spiralia</taxon>
        <taxon>Gnathifera</taxon>
        <taxon>Rotifera</taxon>
        <taxon>Eurotatoria</taxon>
        <taxon>Bdelloidea</taxon>
        <taxon>Philodinida</taxon>
        <taxon>Philodinidae</taxon>
        <taxon>Didymodactylos</taxon>
    </lineage>
</organism>
<dbReference type="EMBL" id="CAJNOQ010009368">
    <property type="protein sequence ID" value="CAF1222875.1"/>
    <property type="molecule type" value="Genomic_DNA"/>
</dbReference>
<dbReference type="EMBL" id="CAJOBC010009372">
    <property type="protein sequence ID" value="CAF3986207.1"/>
    <property type="molecule type" value="Genomic_DNA"/>
</dbReference>
<protein>
    <submittedName>
        <fullName evidence="1">Uncharacterized protein</fullName>
    </submittedName>
</protein>